<accession>A0A540NFN0</accession>
<organism evidence="12 13">
    <name type="scientific">Malus baccata</name>
    <name type="common">Siberian crab apple</name>
    <name type="synonym">Pyrus baccata</name>
    <dbReference type="NCBI Taxonomy" id="106549"/>
    <lineage>
        <taxon>Eukaryota</taxon>
        <taxon>Viridiplantae</taxon>
        <taxon>Streptophyta</taxon>
        <taxon>Embryophyta</taxon>
        <taxon>Tracheophyta</taxon>
        <taxon>Spermatophyta</taxon>
        <taxon>Magnoliopsida</taxon>
        <taxon>eudicotyledons</taxon>
        <taxon>Gunneridae</taxon>
        <taxon>Pentapetalae</taxon>
        <taxon>rosids</taxon>
        <taxon>fabids</taxon>
        <taxon>Rosales</taxon>
        <taxon>Rosaceae</taxon>
        <taxon>Amygdaloideae</taxon>
        <taxon>Maleae</taxon>
        <taxon>Malus</taxon>
    </lineage>
</organism>
<comment type="caution">
    <text evidence="12">The sequence shown here is derived from an EMBL/GenBank/DDBJ whole genome shotgun (WGS) entry which is preliminary data.</text>
</comment>
<name>A0A540NFN0_MALBA</name>
<dbReference type="EMBL" id="VIEB01000052">
    <property type="protein sequence ID" value="TQE09854.1"/>
    <property type="molecule type" value="Genomic_DNA"/>
</dbReference>
<dbReference type="Proteomes" id="UP000315295">
    <property type="component" value="Unassembled WGS sequence"/>
</dbReference>
<evidence type="ECO:0000256" key="10">
    <source>
        <dbReference type="ARBA" id="ARBA00023180"/>
    </source>
</evidence>
<keyword evidence="3 11" id="KW-0489">Methyltransferase</keyword>
<evidence type="ECO:0000256" key="4">
    <source>
        <dbReference type="ARBA" id="ARBA00022679"/>
    </source>
</evidence>
<dbReference type="PANTHER" id="PTHR10108:SF1158">
    <property type="entry name" value="METHYLTRANSFERASE"/>
    <property type="match status" value="1"/>
</dbReference>
<evidence type="ECO:0000256" key="11">
    <source>
        <dbReference type="RuleBase" id="RU366043"/>
    </source>
</evidence>
<gene>
    <name evidence="12" type="ORF">C1H46_004628</name>
</gene>
<keyword evidence="8" id="KW-0333">Golgi apparatus</keyword>
<protein>
    <recommendedName>
        <fullName evidence="11">Methyltransferase</fullName>
        <ecNumber evidence="11">2.1.1.-</ecNumber>
    </recommendedName>
</protein>
<keyword evidence="10 11" id="KW-0325">Glycoprotein</keyword>
<evidence type="ECO:0000256" key="6">
    <source>
        <dbReference type="ARBA" id="ARBA00022968"/>
    </source>
</evidence>
<dbReference type="GO" id="GO:0032259">
    <property type="term" value="P:methylation"/>
    <property type="evidence" value="ECO:0007669"/>
    <property type="project" value="UniProtKB-KW"/>
</dbReference>
<evidence type="ECO:0000313" key="12">
    <source>
        <dbReference type="EMBL" id="TQE09854.1"/>
    </source>
</evidence>
<dbReference type="FunFam" id="3.40.50.150:FF:000043">
    <property type="entry name" value="probable methyltransferase PMT3"/>
    <property type="match status" value="1"/>
</dbReference>
<evidence type="ECO:0000256" key="9">
    <source>
        <dbReference type="ARBA" id="ARBA00023136"/>
    </source>
</evidence>
<dbReference type="GO" id="GO:0008168">
    <property type="term" value="F:methyltransferase activity"/>
    <property type="evidence" value="ECO:0007669"/>
    <property type="project" value="UniProtKB-UniRule"/>
</dbReference>
<dbReference type="InterPro" id="IPR004159">
    <property type="entry name" value="Put_SAM_MeTrfase"/>
</dbReference>
<evidence type="ECO:0000256" key="8">
    <source>
        <dbReference type="ARBA" id="ARBA00023034"/>
    </source>
</evidence>
<proteinExistence type="inferred from homology"/>
<reference evidence="12 13" key="1">
    <citation type="journal article" date="2019" name="G3 (Bethesda)">
        <title>Sequencing of a Wild Apple (Malus baccata) Genome Unravels the Differences Between Cultivated and Wild Apple Species Regarding Disease Resistance and Cold Tolerance.</title>
        <authorList>
            <person name="Chen X."/>
        </authorList>
    </citation>
    <scope>NUCLEOTIDE SEQUENCE [LARGE SCALE GENOMIC DNA]</scope>
    <source>
        <strain evidence="13">cv. Shandingzi</strain>
        <tissue evidence="12">Leaves</tissue>
    </source>
</reference>
<keyword evidence="9 11" id="KW-0472">Membrane</keyword>
<dbReference type="STRING" id="106549.A0A540NFN0"/>
<dbReference type="Pfam" id="PF03141">
    <property type="entry name" value="Methyltransf_29"/>
    <property type="match status" value="1"/>
</dbReference>
<keyword evidence="5 11" id="KW-0812">Transmembrane</keyword>
<dbReference type="SUPFAM" id="SSF53335">
    <property type="entry name" value="S-adenosyl-L-methionine-dependent methyltransferases"/>
    <property type="match status" value="2"/>
</dbReference>
<dbReference type="InterPro" id="IPR029063">
    <property type="entry name" value="SAM-dependent_MTases_sf"/>
</dbReference>
<evidence type="ECO:0000256" key="5">
    <source>
        <dbReference type="ARBA" id="ARBA00022692"/>
    </source>
</evidence>
<keyword evidence="4 11" id="KW-0808">Transferase</keyword>
<dbReference type="EC" id="2.1.1.-" evidence="11"/>
<dbReference type="PANTHER" id="PTHR10108">
    <property type="entry name" value="SAM-DEPENDENT METHYLTRANSFERASE"/>
    <property type="match status" value="1"/>
</dbReference>
<evidence type="ECO:0000256" key="1">
    <source>
        <dbReference type="ARBA" id="ARBA00004323"/>
    </source>
</evidence>
<evidence type="ECO:0000256" key="7">
    <source>
        <dbReference type="ARBA" id="ARBA00022989"/>
    </source>
</evidence>
<feature type="transmembrane region" description="Helical" evidence="11">
    <location>
        <begin position="12"/>
        <end position="31"/>
    </location>
</feature>
<comment type="similarity">
    <text evidence="2 11">Belongs to the methyltransferase superfamily.</text>
</comment>
<keyword evidence="6 11" id="KW-0735">Signal-anchor</keyword>
<keyword evidence="13" id="KW-1185">Reference proteome</keyword>
<sequence length="612" mass="69530">MSRGRADGIPKKRLVTSVLVLVIICGLLYLYSKKNGSSGLEYGSKIRKFGSTYLGADEDVDESPPKLGEDEEDGVILKSIPVCDDRHSELIPCLDRNLIYETRLKLDLSVMEHYERHCPVPERRYNCLIPPPPGYKIPIKWPKSRDEVWKANIPHTHLATEKSDQKWMVVKGEKIGFPGGGTHFHYGADKYIASMANMLNFPNNILNNGGSLRTVLDVGCGVASFGGYLLSSDIIAMSLAPNDVHQNQIQFALERGIPAYLGVLGTKRLPYPSRSFELAHCSRCRIDWLQRDGILLLELDRVLRPGGYFAYSSPEAYAQDEEDLKIWKAMSALVERMCWKIASKRNQTVIWVKPLTNDCYMERPPGTQPPLCRSDDDPDAVYNVKMEACITPYSEQNHRARGSGLAPWPARLTTPPPRLGDFGYSSDIFEKDMEVWQQRVENYWNHLSPKISSDTIRNVMDMKANLGSFAGALKNKDVWVMDVVHEDGPKTIKIIYDRGLIGSVHNWCEAYSTYPRTYDLLHAWTVFSDIERKECSGVDLLIEMDRILRPKGFIIVRDKRKVVEFINKYMKALHWEAVATADAEGGSELDDDVVFIIQKKIWRTSESFRNVE</sequence>
<evidence type="ECO:0000313" key="13">
    <source>
        <dbReference type="Proteomes" id="UP000315295"/>
    </source>
</evidence>
<dbReference type="GO" id="GO:0005802">
    <property type="term" value="C:trans-Golgi network"/>
    <property type="evidence" value="ECO:0007669"/>
    <property type="project" value="TreeGrafter"/>
</dbReference>
<dbReference type="GO" id="GO:0000139">
    <property type="term" value="C:Golgi membrane"/>
    <property type="evidence" value="ECO:0007669"/>
    <property type="project" value="UniProtKB-SubCell"/>
</dbReference>
<dbReference type="GO" id="GO:0005768">
    <property type="term" value="C:endosome"/>
    <property type="evidence" value="ECO:0007669"/>
    <property type="project" value="TreeGrafter"/>
</dbReference>
<evidence type="ECO:0000256" key="2">
    <source>
        <dbReference type="ARBA" id="ARBA00008361"/>
    </source>
</evidence>
<comment type="subcellular location">
    <subcellularLocation>
        <location evidence="1">Golgi apparatus membrane</location>
        <topology evidence="1">Single-pass type II membrane protein</topology>
    </subcellularLocation>
    <subcellularLocation>
        <location evidence="11">Membrane</location>
        <topology evidence="11">Single-pass type II membrane protein</topology>
    </subcellularLocation>
</comment>
<dbReference type="AlphaFoldDB" id="A0A540NFN0"/>
<evidence type="ECO:0000256" key="3">
    <source>
        <dbReference type="ARBA" id="ARBA00022603"/>
    </source>
</evidence>
<dbReference type="Gene3D" id="3.40.50.150">
    <property type="entry name" value="Vaccinia Virus protein VP39"/>
    <property type="match status" value="1"/>
</dbReference>
<keyword evidence="7 11" id="KW-1133">Transmembrane helix</keyword>